<comment type="pathway">
    <text evidence="1 5">Pyrimidine metabolism; dUMP biosynthesis; dUMP from dCTP (dUTP route): step 2/2.</text>
</comment>
<comment type="similarity">
    <text evidence="2 5">Belongs to the dUTPase family.</text>
</comment>
<dbReference type="EC" id="3.6.1.23" evidence="5"/>
<dbReference type="InterPro" id="IPR029054">
    <property type="entry name" value="dUTPase-like"/>
</dbReference>
<dbReference type="GO" id="GO:0004170">
    <property type="term" value="F:dUTP diphosphatase activity"/>
    <property type="evidence" value="ECO:0007669"/>
    <property type="project" value="UniProtKB-UniRule"/>
</dbReference>
<evidence type="ECO:0000256" key="2">
    <source>
        <dbReference type="ARBA" id="ARBA00006581"/>
    </source>
</evidence>
<dbReference type="GO" id="GO:0006226">
    <property type="term" value="P:dUMP biosynthetic process"/>
    <property type="evidence" value="ECO:0007669"/>
    <property type="project" value="UniProtKB-UniRule"/>
</dbReference>
<dbReference type="CDD" id="cd07557">
    <property type="entry name" value="trimeric_dUTPase"/>
    <property type="match status" value="1"/>
</dbReference>
<dbReference type="UniPathway" id="UPA00610">
    <property type="reaction ID" value="UER00666"/>
</dbReference>
<evidence type="ECO:0000313" key="7">
    <source>
        <dbReference type="Ensembl" id="ENSMGAP00000022037.1"/>
    </source>
</evidence>
<dbReference type="PANTHER" id="PTHR11241:SF0">
    <property type="entry name" value="DEOXYURIDINE 5'-TRIPHOSPHATE NUCLEOTIDOHYDROLASE"/>
    <property type="match status" value="1"/>
</dbReference>
<protein>
    <recommendedName>
        <fullName evidence="5">Deoxyuridine 5'-triphosphate nucleotidohydrolase</fullName>
        <shortName evidence="5">dUTPase</shortName>
        <ecNumber evidence="5">3.6.1.23</ecNumber>
    </recommendedName>
    <alternativeName>
        <fullName evidence="5">dUTP pyrophosphatase</fullName>
    </alternativeName>
</protein>
<dbReference type="Ensembl" id="ENSMGAT00000029167.1">
    <property type="protein sequence ID" value="ENSMGAP00000022037.1"/>
    <property type="gene ID" value="ENSMGAG00000020124.1"/>
</dbReference>
<sequence>MINSVSCRIFDPRLGKEWPLPHRQTEYAAALDLRAMLDDVLILQPGKVELIGSGFGIHIAQSHVCAFILPRSGLGHKEGLVLGNGTGLIDADYQGELKISAFNRSETPIVIKPGDRIAQLVFLPIVQPHLNWVNSFEE</sequence>
<evidence type="ECO:0000256" key="1">
    <source>
        <dbReference type="ARBA" id="ARBA00005142"/>
    </source>
</evidence>
<evidence type="ECO:0000313" key="8">
    <source>
        <dbReference type="Proteomes" id="UP000001645"/>
    </source>
</evidence>
<dbReference type="GO" id="GO:0046081">
    <property type="term" value="P:dUTP catabolic process"/>
    <property type="evidence" value="ECO:0007669"/>
    <property type="project" value="UniProtKB-UniRule"/>
</dbReference>
<keyword evidence="5" id="KW-0460">Magnesium</keyword>
<dbReference type="GeneTree" id="ENSGT00390000018390"/>
<comment type="catalytic activity">
    <reaction evidence="5">
        <text>dUTP + H2O = dUMP + diphosphate + H(+)</text>
        <dbReference type="Rhea" id="RHEA:10248"/>
        <dbReference type="ChEBI" id="CHEBI:15377"/>
        <dbReference type="ChEBI" id="CHEBI:15378"/>
        <dbReference type="ChEBI" id="CHEBI:33019"/>
        <dbReference type="ChEBI" id="CHEBI:61555"/>
        <dbReference type="ChEBI" id="CHEBI:246422"/>
        <dbReference type="EC" id="3.6.1.23"/>
    </reaction>
</comment>
<dbReference type="NCBIfam" id="TIGR00576">
    <property type="entry name" value="dut"/>
    <property type="match status" value="1"/>
</dbReference>
<dbReference type="PANTHER" id="PTHR11241">
    <property type="entry name" value="DEOXYURIDINE 5'-TRIPHOSPHATE NUCLEOTIDOHYDROLASE"/>
    <property type="match status" value="1"/>
</dbReference>
<evidence type="ECO:0000256" key="4">
    <source>
        <dbReference type="ARBA" id="ARBA00023080"/>
    </source>
</evidence>
<dbReference type="Gene3D" id="2.70.40.10">
    <property type="match status" value="1"/>
</dbReference>
<organism evidence="7 8">
    <name type="scientific">Meleagris gallopavo</name>
    <name type="common">Wild turkey</name>
    <dbReference type="NCBI Taxonomy" id="9103"/>
    <lineage>
        <taxon>Eukaryota</taxon>
        <taxon>Metazoa</taxon>
        <taxon>Chordata</taxon>
        <taxon>Craniata</taxon>
        <taxon>Vertebrata</taxon>
        <taxon>Euteleostomi</taxon>
        <taxon>Archelosauria</taxon>
        <taxon>Archosauria</taxon>
        <taxon>Dinosauria</taxon>
        <taxon>Saurischia</taxon>
        <taxon>Theropoda</taxon>
        <taxon>Coelurosauria</taxon>
        <taxon>Aves</taxon>
        <taxon>Neognathae</taxon>
        <taxon>Galloanserae</taxon>
        <taxon>Galliformes</taxon>
        <taxon>Phasianidae</taxon>
        <taxon>Meleagridinae</taxon>
        <taxon>Meleagris</taxon>
    </lineage>
</organism>
<keyword evidence="5" id="KW-0479">Metal-binding</keyword>
<comment type="function">
    <text evidence="5">Involved in nucleotide metabolism via production of dUMP, the immediate precursor of thymidine nucleotides, and decreases the intracellular concentration of dUTP so that uracil cannot be incorporated into DNA.</text>
</comment>
<evidence type="ECO:0000256" key="3">
    <source>
        <dbReference type="ARBA" id="ARBA00022801"/>
    </source>
</evidence>
<dbReference type="NCBIfam" id="NF001862">
    <property type="entry name" value="PRK00601.1"/>
    <property type="match status" value="1"/>
</dbReference>
<evidence type="ECO:0000256" key="5">
    <source>
        <dbReference type="RuleBase" id="RU367024"/>
    </source>
</evidence>
<comment type="cofactor">
    <cofactor evidence="5">
        <name>Mg(2+)</name>
        <dbReference type="ChEBI" id="CHEBI:18420"/>
    </cofactor>
</comment>
<reference evidence="7" key="2">
    <citation type="submission" date="2025-08" db="UniProtKB">
        <authorList>
            <consortium name="Ensembl"/>
        </authorList>
    </citation>
    <scope>IDENTIFICATION</scope>
</reference>
<dbReference type="InterPro" id="IPR008181">
    <property type="entry name" value="dUTPase"/>
</dbReference>
<dbReference type="SUPFAM" id="SSF51283">
    <property type="entry name" value="dUTPase-like"/>
    <property type="match status" value="1"/>
</dbReference>
<keyword evidence="4 5" id="KW-0546">Nucleotide metabolism</keyword>
<dbReference type="InterPro" id="IPR036157">
    <property type="entry name" value="dUTPase-like_sf"/>
</dbReference>
<dbReference type="AlphaFoldDB" id="A0A803XR91"/>
<keyword evidence="8" id="KW-1185">Reference proteome</keyword>
<dbReference type="GO" id="GO:0000287">
    <property type="term" value="F:magnesium ion binding"/>
    <property type="evidence" value="ECO:0007669"/>
    <property type="project" value="UniProtKB-UniRule"/>
</dbReference>
<dbReference type="InParanoid" id="A0A803XR91"/>
<dbReference type="Pfam" id="PF00692">
    <property type="entry name" value="dUTPase"/>
    <property type="match status" value="1"/>
</dbReference>
<dbReference type="Proteomes" id="UP000001645">
    <property type="component" value="Unplaced"/>
</dbReference>
<accession>A0A803XR91</accession>
<reference evidence="7" key="3">
    <citation type="submission" date="2025-09" db="UniProtKB">
        <authorList>
            <consortium name="Ensembl"/>
        </authorList>
    </citation>
    <scope>IDENTIFICATION</scope>
</reference>
<evidence type="ECO:0000259" key="6">
    <source>
        <dbReference type="Pfam" id="PF00692"/>
    </source>
</evidence>
<feature type="domain" description="dUTPase-like" evidence="6">
    <location>
        <begin position="17"/>
        <end position="137"/>
    </location>
</feature>
<proteinExistence type="inferred from homology"/>
<reference evidence="7" key="1">
    <citation type="journal article" date="2010" name="PLoS Biol.">
        <title>Multi-platform next-generation sequencing of the domestic turkey (Meleagris gallopavo): genome assembly and analysis.</title>
        <authorList>
            <person name="Dalloul R.A."/>
            <person name="Long J.A."/>
            <person name="Zimin A.V."/>
            <person name="Aslam L."/>
            <person name="Beal K."/>
            <person name="Blomberg L.A."/>
            <person name="Bouffard P."/>
            <person name="Burt D.W."/>
            <person name="Crasta O."/>
            <person name="Crooijmans R.P."/>
            <person name="Cooper K."/>
            <person name="Coulombe R.A."/>
            <person name="De S."/>
            <person name="Delany M.E."/>
            <person name="Dodgson J.B."/>
            <person name="Dong J.J."/>
            <person name="Evans C."/>
            <person name="Frederickson K.M."/>
            <person name="Flicek P."/>
            <person name="Florea L."/>
            <person name="Folkerts O."/>
            <person name="Groenen M.A."/>
            <person name="Harkins T.T."/>
            <person name="Herrero J."/>
            <person name="Hoffmann S."/>
            <person name="Megens H.J."/>
            <person name="Jiang A."/>
            <person name="de Jong P."/>
            <person name="Kaiser P."/>
            <person name="Kim H."/>
            <person name="Kim K.W."/>
            <person name="Kim S."/>
            <person name="Langenberger D."/>
            <person name="Lee M.K."/>
            <person name="Lee T."/>
            <person name="Mane S."/>
            <person name="Marcais G."/>
            <person name="Marz M."/>
            <person name="McElroy A.P."/>
            <person name="Modise T."/>
            <person name="Nefedov M."/>
            <person name="Notredame C."/>
            <person name="Paton I.R."/>
            <person name="Payne W.S."/>
            <person name="Pertea G."/>
            <person name="Prickett D."/>
            <person name="Puiu D."/>
            <person name="Qioa D."/>
            <person name="Raineri E."/>
            <person name="Ruffier M."/>
            <person name="Salzberg S.L."/>
            <person name="Schatz M.C."/>
            <person name="Scheuring C."/>
            <person name="Schmidt C.J."/>
            <person name="Schroeder S."/>
            <person name="Searle S.M."/>
            <person name="Smith E.J."/>
            <person name="Smith J."/>
            <person name="Sonstegard T.S."/>
            <person name="Stadler P.F."/>
            <person name="Tafer H."/>
            <person name="Tu Z.J."/>
            <person name="Van Tassell C.P."/>
            <person name="Vilella A.J."/>
            <person name="Williams K.P."/>
            <person name="Yorke J.A."/>
            <person name="Zhang L."/>
            <person name="Zhang H.B."/>
            <person name="Zhang X."/>
            <person name="Zhang Y."/>
            <person name="Reed K.M."/>
        </authorList>
    </citation>
    <scope>NUCLEOTIDE SEQUENCE [LARGE SCALE GENOMIC DNA]</scope>
</reference>
<dbReference type="InterPro" id="IPR033704">
    <property type="entry name" value="dUTPase_trimeric"/>
</dbReference>
<name>A0A803XR91_MELGA</name>
<keyword evidence="3 5" id="KW-0378">Hydrolase</keyword>